<gene>
    <name evidence="1" type="ordered locus">BA_3638</name>
</gene>
<sequence length="730" mass="84477">MFVVLKYKSYILYPLINLNIGICLQRWRSLIMKIRICATFMLFLLIWLHPFWTFAKGEEAKERVVSLVYDDSGSMRNNDRWKYANYALQSLVALLDEKDKFSYVPMSKPNDPVNISLTKDKRQTEIEGIGAWKTYLNTPFSAVETAMQSIKKEADIDGKREFWLIVLTDGAFNDLEKDKVGGKEQILQKLAQFKKEMDEKKISLHPVLITMEEDLGQQEKAQLNTFKEIWKKEINGVTMPSSGEDGIVKSVNQVAALVANRDPFSSVESIVKTKVVGKKVEITTPFPLKRMTLVRQSPSLPDYQVKQISKPLQLQSSFSIHAPGEAKLFGNIVHISTENEEVIKPGTYTIEVDQEIEKEGLQVLVEPALNYNVSTYDKEDKDRKNVEEMYEGVTAVIEAKPTELPVQSSYFQAEVEIDGKQYAMKWDDKRHVFYYETKLTKGLIRGKVHMNIKGFYRQTKEFKIETTKKPELSLQTVTKDYKEKVTNLENSKPFIIQPQLDGKPMTEEAVKKLLKSTGVTSKQSINYEIKQHDNQIYIYPRPHYSDTFNFTDTGTVEATIVVQDSKLQKVKKDITLHIQNAPFYEKYALIFKFVIPITLLLLLVGIIVLGWIVRPRFHRKALLYYEWDQEVAKDWLYQSEPELLKNKWWKHYFGIPYRAERKTVQSVTFIAKKGSKSIFVAKESQVVGMIIDGMFITEDEVGMEHKTLYPNELLVIDRGYGKEIYKYECE</sequence>
<evidence type="ECO:0000313" key="1">
    <source>
        <dbReference type="EMBL" id="AAP27392.1"/>
    </source>
</evidence>
<dbReference type="InterPro" id="IPR036465">
    <property type="entry name" value="vWFA_dom_sf"/>
</dbReference>
<proteinExistence type="predicted"/>
<dbReference type="KEGG" id="ban:BA_3638"/>
<evidence type="ECO:0000313" key="2">
    <source>
        <dbReference type="Proteomes" id="UP000000427"/>
    </source>
</evidence>
<dbReference type="CDD" id="cd00198">
    <property type="entry name" value="vWFA"/>
    <property type="match status" value="1"/>
</dbReference>
<dbReference type="Proteomes" id="UP000000427">
    <property type="component" value="Chromosome"/>
</dbReference>
<organism evidence="1 2">
    <name type="scientific">Bacillus anthracis</name>
    <name type="common">anthrax bacterium</name>
    <dbReference type="NCBI Taxonomy" id="1392"/>
    <lineage>
        <taxon>Bacteria</taxon>
        <taxon>Bacillati</taxon>
        <taxon>Bacillota</taxon>
        <taxon>Bacilli</taxon>
        <taxon>Bacillales</taxon>
        <taxon>Bacillaceae</taxon>
        <taxon>Bacillus</taxon>
        <taxon>Bacillus cereus group</taxon>
    </lineage>
</organism>
<dbReference type="EMBL" id="AE016879">
    <property type="protein sequence ID" value="AAP27392.1"/>
    <property type="molecule type" value="Genomic_DNA"/>
</dbReference>
<dbReference type="SUPFAM" id="SSF53300">
    <property type="entry name" value="vWA-like"/>
    <property type="match status" value="1"/>
</dbReference>
<dbReference type="AlphaFoldDB" id="A0A0F7RAK8"/>
<name>A0A0F7RAK8_BACAN</name>
<reference evidence="1 2" key="1">
    <citation type="journal article" date="2003" name="Nature">
        <title>The genome sequence of Bacillus anthracis Ames and comparison to closely related bacteria.</title>
        <authorList>
            <person name="Read T.D."/>
            <person name="Peterson S.N."/>
            <person name="Tourasse N."/>
            <person name="Baillie L.W."/>
            <person name="Paulsen I.T."/>
            <person name="Nelson K.E."/>
            <person name="Tettelin H."/>
            <person name="Fouts D.E."/>
            <person name="Eisen J.A."/>
            <person name="Gill S.R."/>
            <person name="Holtzapple E.K."/>
            <person name="Okstad O.A."/>
            <person name="Helgason E."/>
            <person name="Rilstone J."/>
            <person name="Wu M."/>
            <person name="Kolonay J.F."/>
            <person name="Beanan M.J."/>
            <person name="Dodson R.J."/>
            <person name="Brinkac L.M."/>
            <person name="Gwinn M."/>
            <person name="DeBoy R.T."/>
            <person name="Madpu R."/>
            <person name="Daugherty S.C."/>
            <person name="Durkin A.S."/>
            <person name="Haft D.H."/>
            <person name="Nelson W.C."/>
            <person name="Peterson J.D."/>
            <person name="Pop M."/>
            <person name="Khouri H.M."/>
            <person name="Radune D."/>
            <person name="Benton J.L."/>
            <person name="Mahamoud Y."/>
            <person name="Jiang L."/>
            <person name="Hance I.R."/>
            <person name="Weidman J.F."/>
            <person name="Berry K.J."/>
            <person name="Plaut R.D."/>
            <person name="Wolf A.M."/>
            <person name="Watkins K.L."/>
            <person name="Nierman W.C."/>
            <person name="Hazen A."/>
            <person name="Cline R."/>
            <person name="Redmond C."/>
            <person name="Thwaite J.E."/>
            <person name="White O."/>
            <person name="Salzberg S.L."/>
            <person name="Thomason B."/>
            <person name="Friedlander A.M."/>
            <person name="Koehler T.M."/>
            <person name="Hanna P.C."/>
            <person name="Kolsto A.B."/>
            <person name="Fraser C.M."/>
        </authorList>
    </citation>
    <scope>NUCLEOTIDE SEQUENCE [LARGE SCALE GENOMIC DNA]</scope>
    <source>
        <strain evidence="2">Ames / isolate Porton</strain>
    </source>
</reference>
<protein>
    <submittedName>
        <fullName evidence="1">Uncharacterized protein</fullName>
    </submittedName>
</protein>
<accession>A0A0F7RAK8</accession>
<dbReference type="Gene3D" id="3.40.50.410">
    <property type="entry name" value="von Willebrand factor, type A domain"/>
    <property type="match status" value="1"/>
</dbReference>